<reference evidence="1" key="1">
    <citation type="submission" date="2022-08" db="EMBL/GenBank/DDBJ databases">
        <title>Genome Sequence of Lecanicillium fungicola.</title>
        <authorList>
            <person name="Buettner E."/>
        </authorList>
    </citation>
    <scope>NUCLEOTIDE SEQUENCE</scope>
    <source>
        <strain evidence="1">Babe33</strain>
    </source>
</reference>
<dbReference type="Proteomes" id="UP001143910">
    <property type="component" value="Unassembled WGS sequence"/>
</dbReference>
<evidence type="ECO:0000313" key="2">
    <source>
        <dbReference type="Proteomes" id="UP001143910"/>
    </source>
</evidence>
<name>A0ACC1MG05_9HYPO</name>
<organism evidence="1 2">
    <name type="scientific">Zarea fungicola</name>
    <dbReference type="NCBI Taxonomy" id="93591"/>
    <lineage>
        <taxon>Eukaryota</taxon>
        <taxon>Fungi</taxon>
        <taxon>Dikarya</taxon>
        <taxon>Ascomycota</taxon>
        <taxon>Pezizomycotina</taxon>
        <taxon>Sordariomycetes</taxon>
        <taxon>Hypocreomycetidae</taxon>
        <taxon>Hypocreales</taxon>
        <taxon>Cordycipitaceae</taxon>
        <taxon>Zarea</taxon>
    </lineage>
</organism>
<gene>
    <name evidence="1" type="ORF">NQ176_g10456</name>
</gene>
<dbReference type="EMBL" id="JANJQO010002858">
    <property type="protein sequence ID" value="KAJ2965774.1"/>
    <property type="molecule type" value="Genomic_DNA"/>
</dbReference>
<accession>A0ACC1MG05</accession>
<keyword evidence="2" id="KW-1185">Reference proteome</keyword>
<proteinExistence type="predicted"/>
<comment type="caution">
    <text evidence="1">The sequence shown here is derived from an EMBL/GenBank/DDBJ whole genome shotgun (WGS) entry which is preliminary data.</text>
</comment>
<sequence>MAASDVIMAVSQPVPTTTYMPSSALDKDGLVKINPNLSIVEGTPNADYHFCAGDAARWSGIKRAGGAMHGGHYVARNIHQNILRDHVPGGHETAYGELHEFPSVIGLAVGKKAVASSPDSGTVSGEDVLQAYFRNDLGFDICWDYMQLGGKKEEEMVEA</sequence>
<protein>
    <submittedName>
        <fullName evidence="1">Uncharacterized protein</fullName>
    </submittedName>
</protein>
<evidence type="ECO:0000313" key="1">
    <source>
        <dbReference type="EMBL" id="KAJ2965774.1"/>
    </source>
</evidence>